<comment type="subcellular location">
    <subcellularLocation>
        <location evidence="1">Nucleus</location>
    </subcellularLocation>
</comment>
<dbReference type="InterPro" id="IPR036142">
    <property type="entry name" value="ENT_dom-like_sf"/>
</dbReference>
<reference evidence="6" key="1">
    <citation type="submission" date="2025-08" db="UniProtKB">
        <authorList>
            <consortium name="RefSeq"/>
        </authorList>
    </citation>
    <scope>IDENTIFICATION</scope>
</reference>
<dbReference type="Proteomes" id="UP000695022">
    <property type="component" value="Unplaced"/>
</dbReference>
<dbReference type="SMART" id="SM01191">
    <property type="entry name" value="ENT"/>
    <property type="match status" value="1"/>
</dbReference>
<gene>
    <name evidence="6" type="primary">LOC106821186</name>
</gene>
<dbReference type="InterPro" id="IPR033482">
    <property type="entry name" value="EMSY"/>
</dbReference>
<dbReference type="PANTHER" id="PTHR16500:SF3">
    <property type="entry name" value="BRCA2-INTERACTING TRANSCRIPTIONAL REPRESSOR EMSY"/>
    <property type="match status" value="1"/>
</dbReference>
<feature type="compositionally biased region" description="Low complexity" evidence="3">
    <location>
        <begin position="158"/>
        <end position="172"/>
    </location>
</feature>
<organism evidence="5 6">
    <name type="scientific">Priapulus caudatus</name>
    <name type="common">Priapulid worm</name>
    <dbReference type="NCBI Taxonomy" id="37621"/>
    <lineage>
        <taxon>Eukaryota</taxon>
        <taxon>Metazoa</taxon>
        <taxon>Ecdysozoa</taxon>
        <taxon>Scalidophora</taxon>
        <taxon>Priapulida</taxon>
        <taxon>Priapulimorpha</taxon>
        <taxon>Priapulimorphida</taxon>
        <taxon>Priapulidae</taxon>
        <taxon>Priapulus</taxon>
    </lineage>
</organism>
<keyword evidence="5" id="KW-1185">Reference proteome</keyword>
<dbReference type="Gene3D" id="1.10.1240.40">
    <property type="entry name" value="ENT domain"/>
    <property type="match status" value="1"/>
</dbReference>
<evidence type="ECO:0000313" key="5">
    <source>
        <dbReference type="Proteomes" id="UP000695022"/>
    </source>
</evidence>
<sequence>MTKQVDRMWPTLLDMSRDECKRVLRRLELEAYSSFVSALRAQGDLSKEKKHLLEELCRVLSISSERHRAEVRRAVNDERLATIADCTSGPSTSSEWSVEGRRLVPILPRLVPQTAFTSIANSAANVAAAHNALLSQRHQSSGKPEAGMSQMAMNNNVPTSSPSPIGSTSPRSASPTSNVVVLPSGMSIQVKEDGEETVRKRRRASSFTESIVASTKVSTWTVTKCFCNCCMAEDGEETVRKRRRASSFTESIVAITKVSTGTVTKPMSSQVPASTALMRSAAANTSVLSSSASMPSLTPMKITLTKSPTKPTIVTTTSGQTQKVILVSNSNTPNSVIHRSFSVPSSTVVKTTPSPAAAAGHVRPVSALTAASLPTIPGSVVTMSVTGTSSTTAYVTNAISVSRPWPKTMPLRPATPPSSAHKLGLGRPAGVVSVSGGAPTVAQPVTRTVQMRTVGKPGAMQMKNDAGVKIITQTIPTSNIATGQSRILPKPTSYTTASASGGVAQTAARVINVRHVADSPRVSSCPGGDACI</sequence>
<evidence type="ECO:0000259" key="4">
    <source>
        <dbReference type="PROSITE" id="PS51138"/>
    </source>
</evidence>
<dbReference type="SUPFAM" id="SSF158639">
    <property type="entry name" value="ENT-like"/>
    <property type="match status" value="1"/>
</dbReference>
<evidence type="ECO:0000256" key="3">
    <source>
        <dbReference type="SAM" id="MobiDB-lite"/>
    </source>
</evidence>
<dbReference type="PANTHER" id="PTHR16500">
    <property type="entry name" value="BRCA2-INTERACTING TRANSCRIPTIONAL REPRESSOR EMSY"/>
    <property type="match status" value="1"/>
</dbReference>
<protein>
    <submittedName>
        <fullName evidence="6">Protein EMSY-like</fullName>
    </submittedName>
</protein>
<feature type="region of interest" description="Disordered" evidence="3">
    <location>
        <begin position="136"/>
        <end position="182"/>
    </location>
</feature>
<evidence type="ECO:0000256" key="2">
    <source>
        <dbReference type="ARBA" id="ARBA00023242"/>
    </source>
</evidence>
<dbReference type="RefSeq" id="XP_014681367.1">
    <property type="nucleotide sequence ID" value="XM_014825881.1"/>
</dbReference>
<feature type="domain" description="ENT" evidence="4">
    <location>
        <begin position="20"/>
        <end position="104"/>
    </location>
</feature>
<dbReference type="GeneID" id="106821186"/>
<dbReference type="InterPro" id="IPR005491">
    <property type="entry name" value="ENT_dom"/>
</dbReference>
<evidence type="ECO:0000256" key="1">
    <source>
        <dbReference type="ARBA" id="ARBA00004123"/>
    </source>
</evidence>
<dbReference type="Pfam" id="PF03735">
    <property type="entry name" value="ENT"/>
    <property type="match status" value="1"/>
</dbReference>
<keyword evidence="2" id="KW-0539">Nucleus</keyword>
<name>A0ABM1FA96_PRICU</name>
<evidence type="ECO:0000313" key="6">
    <source>
        <dbReference type="RefSeq" id="XP_014681367.1"/>
    </source>
</evidence>
<accession>A0ABM1FA96</accession>
<dbReference type="PROSITE" id="PS51138">
    <property type="entry name" value="ENT"/>
    <property type="match status" value="1"/>
</dbReference>
<proteinExistence type="predicted"/>